<evidence type="ECO:0008006" key="4">
    <source>
        <dbReference type="Google" id="ProtNLM"/>
    </source>
</evidence>
<name>A0A1M7KDS8_9GAMM</name>
<accession>A0A1M7KDS8</accession>
<dbReference type="InterPro" id="IPR004564">
    <property type="entry name" value="OM_lipoprot_carrier_LolA-like"/>
</dbReference>
<evidence type="ECO:0000313" key="2">
    <source>
        <dbReference type="EMBL" id="SHM63417.1"/>
    </source>
</evidence>
<gene>
    <name evidence="2" type="ORF">SAMN05660971_03459</name>
</gene>
<proteinExistence type="predicted"/>
<reference evidence="2 3" key="1">
    <citation type="submission" date="2016-11" db="EMBL/GenBank/DDBJ databases">
        <authorList>
            <person name="Jaros S."/>
            <person name="Januszkiewicz K."/>
            <person name="Wedrychowicz H."/>
        </authorList>
    </citation>
    <scope>NUCLEOTIDE SEQUENCE [LARGE SCALE GENOMIC DNA]</scope>
    <source>
        <strain evidence="2 3">DSM 4740</strain>
    </source>
</reference>
<organism evidence="2 3">
    <name type="scientific">Halomonas cupida</name>
    <dbReference type="NCBI Taxonomy" id="44933"/>
    <lineage>
        <taxon>Bacteria</taxon>
        <taxon>Pseudomonadati</taxon>
        <taxon>Pseudomonadota</taxon>
        <taxon>Gammaproteobacteria</taxon>
        <taxon>Oceanospirillales</taxon>
        <taxon>Halomonadaceae</taxon>
        <taxon>Halomonas</taxon>
    </lineage>
</organism>
<evidence type="ECO:0000256" key="1">
    <source>
        <dbReference type="SAM" id="MobiDB-lite"/>
    </source>
</evidence>
<feature type="region of interest" description="Disordered" evidence="1">
    <location>
        <begin position="37"/>
        <end position="56"/>
    </location>
</feature>
<evidence type="ECO:0000313" key="3">
    <source>
        <dbReference type="Proteomes" id="UP000184123"/>
    </source>
</evidence>
<dbReference type="Proteomes" id="UP000184123">
    <property type="component" value="Unassembled WGS sequence"/>
</dbReference>
<dbReference type="EMBL" id="FRCA01000010">
    <property type="protein sequence ID" value="SHM63417.1"/>
    <property type="molecule type" value="Genomic_DNA"/>
</dbReference>
<dbReference type="Pfam" id="PF19574">
    <property type="entry name" value="LolA_3"/>
    <property type="match status" value="1"/>
</dbReference>
<sequence>MNRISNRVMNKPLSTLLFISLMLLGITPGVALEAQSSENQVSETHASENRASETQAADDLDAERLATQLARQAPACVSFEQQRWIAELESEVTSSGYFHRLPEGLVWQTLKPIEDRVLLSADNPDLSTGMRALLPILSGLLEGDWSKLEQHFDIALEGSMDAWHTTLKPRDSMVAEHLDNIALEGGVRLDQMDIQFTSGDRLALVLEPVACSSLPKTATTQEDNE</sequence>
<dbReference type="STRING" id="44933.SAMN05660971_03459"/>
<dbReference type="AlphaFoldDB" id="A0A1M7KDS8"/>
<protein>
    <recommendedName>
        <fullName evidence="4">Outer membrane lipoprotein carrier protein LolA</fullName>
    </recommendedName>
</protein>